<dbReference type="RefSeq" id="WP_345864248.1">
    <property type="nucleotide sequence ID" value="NZ_JBDIMF010000002.1"/>
</dbReference>
<evidence type="ECO:0000313" key="1">
    <source>
        <dbReference type="EMBL" id="MEN2786462.1"/>
    </source>
</evidence>
<protein>
    <submittedName>
        <fullName evidence="1">Uncharacterized protein</fullName>
    </submittedName>
</protein>
<proteinExistence type="predicted"/>
<keyword evidence="2" id="KW-1185">Reference proteome</keyword>
<evidence type="ECO:0000313" key="2">
    <source>
        <dbReference type="Proteomes" id="UP001404104"/>
    </source>
</evidence>
<accession>A0ABU9XRK0</accession>
<dbReference type="EMBL" id="JBDIMF010000002">
    <property type="protein sequence ID" value="MEN2786462.1"/>
    <property type="molecule type" value="Genomic_DNA"/>
</dbReference>
<organism evidence="1 2">
    <name type="scientific">Sphingomonas qilianensis</name>
    <dbReference type="NCBI Taxonomy" id="1736690"/>
    <lineage>
        <taxon>Bacteria</taxon>
        <taxon>Pseudomonadati</taxon>
        <taxon>Pseudomonadota</taxon>
        <taxon>Alphaproteobacteria</taxon>
        <taxon>Sphingomonadales</taxon>
        <taxon>Sphingomonadaceae</taxon>
        <taxon>Sphingomonas</taxon>
    </lineage>
</organism>
<sequence>MLKDPILDSLIDSFETGRTAGMTLARFAHGVTLIIGRGAGNQFWSDGFEEGGVDDTIDVIEHRLVH</sequence>
<comment type="caution">
    <text evidence="1">The sequence shown here is derived from an EMBL/GenBank/DDBJ whole genome shotgun (WGS) entry which is preliminary data.</text>
</comment>
<dbReference type="Proteomes" id="UP001404104">
    <property type="component" value="Unassembled WGS sequence"/>
</dbReference>
<name>A0ABU9XRK0_9SPHN</name>
<gene>
    <name evidence="1" type="ORF">ABC969_08530</name>
</gene>
<reference evidence="1 2" key="1">
    <citation type="submission" date="2024-05" db="EMBL/GenBank/DDBJ databases">
        <authorList>
            <person name="Liu Q."/>
            <person name="Xin Y.-H."/>
        </authorList>
    </citation>
    <scope>NUCLEOTIDE SEQUENCE [LARGE SCALE GENOMIC DNA]</scope>
    <source>
        <strain evidence="1 2">CGMCC 1.15349</strain>
    </source>
</reference>